<dbReference type="PANTHER" id="PTHR33990:SF1">
    <property type="entry name" value="PROTEIN YJDN"/>
    <property type="match status" value="1"/>
</dbReference>
<dbReference type="Proteomes" id="UP001500657">
    <property type="component" value="Unassembled WGS sequence"/>
</dbReference>
<dbReference type="PANTHER" id="PTHR33990">
    <property type="entry name" value="PROTEIN YJDN-RELATED"/>
    <property type="match status" value="1"/>
</dbReference>
<organism evidence="2 3">
    <name type="scientific">Rhodanobacter caeni</name>
    <dbReference type="NCBI Taxonomy" id="657654"/>
    <lineage>
        <taxon>Bacteria</taxon>
        <taxon>Pseudomonadati</taxon>
        <taxon>Pseudomonadota</taxon>
        <taxon>Gammaproteobacteria</taxon>
        <taxon>Lysobacterales</taxon>
        <taxon>Rhodanobacteraceae</taxon>
        <taxon>Rhodanobacter</taxon>
    </lineage>
</organism>
<dbReference type="EMBL" id="BAAAFO010000002">
    <property type="protein sequence ID" value="GAA0248716.1"/>
    <property type="molecule type" value="Genomic_DNA"/>
</dbReference>
<evidence type="ECO:0000313" key="3">
    <source>
        <dbReference type="Proteomes" id="UP001500657"/>
    </source>
</evidence>
<proteinExistence type="predicted"/>
<evidence type="ECO:0000259" key="1">
    <source>
        <dbReference type="Pfam" id="PF00903"/>
    </source>
</evidence>
<dbReference type="InterPro" id="IPR029068">
    <property type="entry name" value="Glyas_Bleomycin-R_OHBP_Dase"/>
</dbReference>
<keyword evidence="3" id="KW-1185">Reference proteome</keyword>
<dbReference type="Gene3D" id="3.10.180.10">
    <property type="entry name" value="2,3-Dihydroxybiphenyl 1,2-Dioxygenase, domain 1"/>
    <property type="match status" value="1"/>
</dbReference>
<dbReference type="InterPro" id="IPR004360">
    <property type="entry name" value="Glyas_Fos-R_dOase_dom"/>
</dbReference>
<reference evidence="3" key="1">
    <citation type="journal article" date="2019" name="Int. J. Syst. Evol. Microbiol.">
        <title>The Global Catalogue of Microorganisms (GCM) 10K type strain sequencing project: providing services to taxonomists for standard genome sequencing and annotation.</title>
        <authorList>
            <consortium name="The Broad Institute Genomics Platform"/>
            <consortium name="The Broad Institute Genome Sequencing Center for Infectious Disease"/>
            <person name="Wu L."/>
            <person name="Ma J."/>
        </authorList>
    </citation>
    <scope>NUCLEOTIDE SEQUENCE [LARGE SCALE GENOMIC DNA]</scope>
    <source>
        <strain evidence="3">JCM 16242</strain>
    </source>
</reference>
<dbReference type="SUPFAM" id="SSF54593">
    <property type="entry name" value="Glyoxalase/Bleomycin resistance protein/Dihydroxybiphenyl dioxygenase"/>
    <property type="match status" value="1"/>
</dbReference>
<dbReference type="RefSeq" id="WP_343881356.1">
    <property type="nucleotide sequence ID" value="NZ_BAAAFO010000002.1"/>
</dbReference>
<comment type="caution">
    <text evidence="2">The sequence shown here is derived from an EMBL/GenBank/DDBJ whole genome shotgun (WGS) entry which is preliminary data.</text>
</comment>
<accession>A0ABP3E459</accession>
<dbReference type="CDD" id="cd06588">
    <property type="entry name" value="PhnB_like"/>
    <property type="match status" value="1"/>
</dbReference>
<evidence type="ECO:0000313" key="2">
    <source>
        <dbReference type="EMBL" id="GAA0248716.1"/>
    </source>
</evidence>
<protein>
    <submittedName>
        <fullName evidence="2">VOC family protein</fullName>
    </submittedName>
</protein>
<dbReference type="InterPro" id="IPR028973">
    <property type="entry name" value="PhnB-like"/>
</dbReference>
<feature type="domain" description="Glyoxalase/fosfomycin resistance/dioxygenase" evidence="1">
    <location>
        <begin position="9"/>
        <end position="128"/>
    </location>
</feature>
<sequence>MSLAFHIAFNGQCEEAFRFYAEHLGGRIGTLLRVKDAPALASAPSEGEKIIHANIHIDGVEIAGADVSPDRYETPQGFHVLLGVDAPEKVETAFYALQAGGRVVLSPQRTFWSPCYAIVVDRFGVPWKINHGA</sequence>
<dbReference type="Pfam" id="PF00903">
    <property type="entry name" value="Glyoxalase"/>
    <property type="match status" value="1"/>
</dbReference>
<name>A0ABP3E459_9GAMM</name>
<gene>
    <name evidence="2" type="ORF">GCM10009126_12750</name>
</gene>